<dbReference type="STRING" id="34097.SAMN02745150_01483"/>
<dbReference type="Proteomes" id="UP000240042">
    <property type="component" value="Unassembled WGS sequence"/>
</dbReference>
<dbReference type="GO" id="GO:0051539">
    <property type="term" value="F:4 iron, 4 sulfur cluster binding"/>
    <property type="evidence" value="ECO:0007669"/>
    <property type="project" value="UniProtKB-UniRule"/>
</dbReference>
<dbReference type="PROSITE" id="PS00198">
    <property type="entry name" value="4FE4S_FER_1"/>
    <property type="match status" value="2"/>
</dbReference>
<dbReference type="PROSITE" id="PS51379">
    <property type="entry name" value="4FE4S_FER_2"/>
    <property type="match status" value="2"/>
</dbReference>
<protein>
    <recommendedName>
        <fullName evidence="9">Ferredoxin</fullName>
    </recommendedName>
</protein>
<evidence type="ECO:0000313" key="11">
    <source>
        <dbReference type="EMBL" id="SFB97984.1"/>
    </source>
</evidence>
<evidence type="ECO:0000256" key="2">
    <source>
        <dbReference type="ARBA" id="ARBA00003532"/>
    </source>
</evidence>
<keyword evidence="7 9" id="KW-0408">Iron</keyword>
<evidence type="ECO:0000313" key="12">
    <source>
        <dbReference type="Proteomes" id="UP000240042"/>
    </source>
</evidence>
<dbReference type="AlphaFoldDB" id="A0A1I1FFC2"/>
<keyword evidence="3 9" id="KW-0813">Transport</keyword>
<dbReference type="InterPro" id="IPR017900">
    <property type="entry name" value="4Fe4S_Fe_S_CS"/>
</dbReference>
<evidence type="ECO:0000256" key="4">
    <source>
        <dbReference type="ARBA" id="ARBA00022485"/>
    </source>
</evidence>
<keyword evidence="5 9" id="KW-0479">Metal-binding</keyword>
<gene>
    <name evidence="11" type="ORF">SAMN02745150_01483</name>
</gene>
<keyword evidence="8 9" id="KW-0411">Iron-sulfur</keyword>
<evidence type="ECO:0000256" key="7">
    <source>
        <dbReference type="ARBA" id="ARBA00023004"/>
    </source>
</evidence>
<evidence type="ECO:0000256" key="1">
    <source>
        <dbReference type="ARBA" id="ARBA00001966"/>
    </source>
</evidence>
<keyword evidence="4 9" id="KW-0004">4Fe-4S</keyword>
<dbReference type="OrthoDB" id="9803397at2"/>
<evidence type="ECO:0000256" key="5">
    <source>
        <dbReference type="ARBA" id="ARBA00022723"/>
    </source>
</evidence>
<dbReference type="Gene3D" id="3.30.70.20">
    <property type="match status" value="1"/>
</dbReference>
<dbReference type="PANTHER" id="PTHR24960:SF79">
    <property type="entry name" value="PHOTOSYSTEM I IRON-SULFUR CENTER"/>
    <property type="match status" value="1"/>
</dbReference>
<accession>A0A1I1FFC2</accession>
<sequence length="56" mass="6014">MSHYINDACINCSSCEPVCPVNAISEGNGVRVINEDTCIDCDACTPMCPVDAIHIR</sequence>
<dbReference type="EMBL" id="FOKY01000037">
    <property type="protein sequence ID" value="SFB97984.1"/>
    <property type="molecule type" value="Genomic_DNA"/>
</dbReference>
<dbReference type="RefSeq" id="WP_092320188.1">
    <property type="nucleotide sequence ID" value="NZ_FOKY01000037.1"/>
</dbReference>
<evidence type="ECO:0000256" key="9">
    <source>
        <dbReference type="RuleBase" id="RU365098"/>
    </source>
</evidence>
<dbReference type="PRINTS" id="PR00354">
    <property type="entry name" value="7FE8SFRDOXIN"/>
</dbReference>
<evidence type="ECO:0000259" key="10">
    <source>
        <dbReference type="PROSITE" id="PS51379"/>
    </source>
</evidence>
<organism evidence="11 12">
    <name type="scientific">Brevinema andersonii</name>
    <dbReference type="NCBI Taxonomy" id="34097"/>
    <lineage>
        <taxon>Bacteria</taxon>
        <taxon>Pseudomonadati</taxon>
        <taxon>Spirochaetota</taxon>
        <taxon>Spirochaetia</taxon>
        <taxon>Brevinematales</taxon>
        <taxon>Brevinemataceae</taxon>
        <taxon>Brevinema</taxon>
    </lineage>
</organism>
<dbReference type="InterPro" id="IPR017896">
    <property type="entry name" value="4Fe4S_Fe-S-bd"/>
</dbReference>
<dbReference type="GO" id="GO:0009055">
    <property type="term" value="F:electron transfer activity"/>
    <property type="evidence" value="ECO:0007669"/>
    <property type="project" value="UniProtKB-UniRule"/>
</dbReference>
<comment type="function">
    <text evidence="2 9">Ferredoxins are iron-sulfur proteins that transfer electrons in a wide variety of metabolic reactions.</text>
</comment>
<evidence type="ECO:0000256" key="6">
    <source>
        <dbReference type="ARBA" id="ARBA00022982"/>
    </source>
</evidence>
<name>A0A1I1FFC2_BREAD</name>
<dbReference type="PANTHER" id="PTHR24960">
    <property type="entry name" value="PHOTOSYSTEM I IRON-SULFUR CENTER-RELATED"/>
    <property type="match status" value="1"/>
</dbReference>
<dbReference type="GO" id="GO:0046872">
    <property type="term" value="F:metal ion binding"/>
    <property type="evidence" value="ECO:0007669"/>
    <property type="project" value="UniProtKB-UniRule"/>
</dbReference>
<comment type="cofactor">
    <cofactor evidence="1 9">
        <name>[4Fe-4S] cluster</name>
        <dbReference type="ChEBI" id="CHEBI:49883"/>
    </cofactor>
</comment>
<dbReference type="InterPro" id="IPR050157">
    <property type="entry name" value="PSI_iron-sulfur_center"/>
</dbReference>
<dbReference type="SUPFAM" id="SSF54862">
    <property type="entry name" value="4Fe-4S ferredoxins"/>
    <property type="match status" value="1"/>
</dbReference>
<keyword evidence="6 9" id="KW-0249">Electron transport</keyword>
<feature type="domain" description="4Fe-4S ferredoxin-type" evidence="10">
    <location>
        <begin position="29"/>
        <end position="56"/>
    </location>
</feature>
<evidence type="ECO:0000256" key="8">
    <source>
        <dbReference type="ARBA" id="ARBA00023014"/>
    </source>
</evidence>
<dbReference type="InterPro" id="IPR000813">
    <property type="entry name" value="7Fe_ferredoxin"/>
</dbReference>
<dbReference type="Pfam" id="PF13187">
    <property type="entry name" value="Fer4_9"/>
    <property type="match status" value="1"/>
</dbReference>
<proteinExistence type="predicted"/>
<reference evidence="12" key="1">
    <citation type="submission" date="2016-10" db="EMBL/GenBank/DDBJ databases">
        <authorList>
            <person name="Varghese N."/>
            <person name="Submissions S."/>
        </authorList>
    </citation>
    <scope>NUCLEOTIDE SEQUENCE [LARGE SCALE GENOMIC DNA]</scope>
    <source>
        <strain evidence="12">ATCC 43811</strain>
    </source>
</reference>
<keyword evidence="12" id="KW-1185">Reference proteome</keyword>
<evidence type="ECO:0000256" key="3">
    <source>
        <dbReference type="ARBA" id="ARBA00022448"/>
    </source>
</evidence>
<feature type="domain" description="4Fe-4S ferredoxin-type" evidence="10">
    <location>
        <begin position="1"/>
        <end position="25"/>
    </location>
</feature>